<gene>
    <name evidence="2" type="ORF">C8J55DRAFT_444449</name>
</gene>
<reference evidence="2" key="1">
    <citation type="submission" date="2022-08" db="EMBL/GenBank/DDBJ databases">
        <authorList>
            <consortium name="DOE Joint Genome Institute"/>
            <person name="Min B."/>
            <person name="Riley R."/>
            <person name="Sierra-Patev S."/>
            <person name="Naranjo-Ortiz M."/>
            <person name="Looney B."/>
            <person name="Konkel Z."/>
            <person name="Slot J.C."/>
            <person name="Sakamoto Y."/>
            <person name="Steenwyk J.L."/>
            <person name="Rokas A."/>
            <person name="Carro J."/>
            <person name="Camarero S."/>
            <person name="Ferreira P."/>
            <person name="Molpeceres G."/>
            <person name="Ruiz-Duenas F.J."/>
            <person name="Serrano A."/>
            <person name="Henrissat B."/>
            <person name="Drula E."/>
            <person name="Hughes K.W."/>
            <person name="Mata J.L."/>
            <person name="Ishikawa N.K."/>
            <person name="Vargas-Isla R."/>
            <person name="Ushijima S."/>
            <person name="Smith C.A."/>
            <person name="Ahrendt S."/>
            <person name="Andreopoulos W."/>
            <person name="He G."/>
            <person name="Labutti K."/>
            <person name="Lipzen A."/>
            <person name="Ng V."/>
            <person name="Sandor L."/>
            <person name="Barry K."/>
            <person name="Martinez A.T."/>
            <person name="Xiao Y."/>
            <person name="Gibbons J.G."/>
            <person name="Terashima K."/>
            <person name="Hibbett D.S."/>
            <person name="Grigoriev I.V."/>
        </authorList>
    </citation>
    <scope>NUCLEOTIDE SEQUENCE</scope>
    <source>
        <strain evidence="2">Sp2 HRB7682 ss15</strain>
    </source>
</reference>
<proteinExistence type="predicted"/>
<protein>
    <submittedName>
        <fullName evidence="2">Uncharacterized protein</fullName>
    </submittedName>
</protein>
<feature type="region of interest" description="Disordered" evidence="1">
    <location>
        <begin position="143"/>
        <end position="168"/>
    </location>
</feature>
<dbReference type="AlphaFoldDB" id="A0A9W9DD30"/>
<dbReference type="EMBL" id="JANVFS010000080">
    <property type="protein sequence ID" value="KAJ4463246.1"/>
    <property type="molecule type" value="Genomic_DNA"/>
</dbReference>
<comment type="caution">
    <text evidence="2">The sequence shown here is derived from an EMBL/GenBank/DDBJ whole genome shotgun (WGS) entry which is preliminary data.</text>
</comment>
<name>A0A9W9DD30_9AGAR</name>
<sequence>MPKFNSHLTHDLDASSCPPPPPPPSAILINDKHLINVLSNPLIMNGGKEEKQPTVWSVLLALAPPSCHQGDELGNTSISCNSPDTSVMLYLPLQPKTQDEVELAESQHVIVPISAFLADDNGSARAEHVVTAGWRWWPFHSKKKDQIPESPKISSQTPPTPGVPKSSLSPIPPKAVKKVWLPSRTKFSIEATWWGYRIFLPPPVMTILDNDELTLVNRAAMISAALTWLFAQIPIAVFPPPLQPVVLVLQEIVPYISYIGTFISWTWESVKEYDTGYGVILNATWLLPVALIPSTWKVDSFPCASPKTSSTKERAKRIATTTMSLPGVTPTTRTDANTTLDVADVSTPLAMKHSSPEETSTSSSSFVADGVFAVKGDVAQTPYVAQTPLSPSIGGTRFVEALDENEALIASFNSPVVGAAQPLDVAIIDSLVILTANKLEPVVEEGVEDLEEDVRSFSGC</sequence>
<evidence type="ECO:0000313" key="3">
    <source>
        <dbReference type="Proteomes" id="UP001150238"/>
    </source>
</evidence>
<reference evidence="2" key="2">
    <citation type="journal article" date="2023" name="Proc. Natl. Acad. Sci. U.S.A.">
        <title>A global phylogenomic analysis of the shiitake genus Lentinula.</title>
        <authorList>
            <person name="Sierra-Patev S."/>
            <person name="Min B."/>
            <person name="Naranjo-Ortiz M."/>
            <person name="Looney B."/>
            <person name="Konkel Z."/>
            <person name="Slot J.C."/>
            <person name="Sakamoto Y."/>
            <person name="Steenwyk J.L."/>
            <person name="Rokas A."/>
            <person name="Carro J."/>
            <person name="Camarero S."/>
            <person name="Ferreira P."/>
            <person name="Molpeceres G."/>
            <person name="Ruiz-Duenas F.J."/>
            <person name="Serrano A."/>
            <person name="Henrissat B."/>
            <person name="Drula E."/>
            <person name="Hughes K.W."/>
            <person name="Mata J.L."/>
            <person name="Ishikawa N.K."/>
            <person name="Vargas-Isla R."/>
            <person name="Ushijima S."/>
            <person name="Smith C.A."/>
            <person name="Donoghue J."/>
            <person name="Ahrendt S."/>
            <person name="Andreopoulos W."/>
            <person name="He G."/>
            <person name="LaButti K."/>
            <person name="Lipzen A."/>
            <person name="Ng V."/>
            <person name="Riley R."/>
            <person name="Sandor L."/>
            <person name="Barry K."/>
            <person name="Martinez A.T."/>
            <person name="Xiao Y."/>
            <person name="Gibbons J.G."/>
            <person name="Terashima K."/>
            <person name="Grigoriev I.V."/>
            <person name="Hibbett D."/>
        </authorList>
    </citation>
    <scope>NUCLEOTIDE SEQUENCE</scope>
    <source>
        <strain evidence="2">Sp2 HRB7682 ss15</strain>
    </source>
</reference>
<evidence type="ECO:0000256" key="1">
    <source>
        <dbReference type="SAM" id="MobiDB-lite"/>
    </source>
</evidence>
<organism evidence="2 3">
    <name type="scientific">Lentinula lateritia</name>
    <dbReference type="NCBI Taxonomy" id="40482"/>
    <lineage>
        <taxon>Eukaryota</taxon>
        <taxon>Fungi</taxon>
        <taxon>Dikarya</taxon>
        <taxon>Basidiomycota</taxon>
        <taxon>Agaricomycotina</taxon>
        <taxon>Agaricomycetes</taxon>
        <taxon>Agaricomycetidae</taxon>
        <taxon>Agaricales</taxon>
        <taxon>Marasmiineae</taxon>
        <taxon>Omphalotaceae</taxon>
        <taxon>Lentinula</taxon>
    </lineage>
</organism>
<dbReference type="Proteomes" id="UP001150238">
    <property type="component" value="Unassembled WGS sequence"/>
</dbReference>
<evidence type="ECO:0000313" key="2">
    <source>
        <dbReference type="EMBL" id="KAJ4463246.1"/>
    </source>
</evidence>
<accession>A0A9W9DD30</accession>
<feature type="region of interest" description="Disordered" evidence="1">
    <location>
        <begin position="1"/>
        <end position="24"/>
    </location>
</feature>